<dbReference type="Proteomes" id="UP001595833">
    <property type="component" value="Unassembled WGS sequence"/>
</dbReference>
<evidence type="ECO:0000313" key="1">
    <source>
        <dbReference type="EMBL" id="MFC5055753.1"/>
    </source>
</evidence>
<gene>
    <name evidence="1" type="ORF">ACFPFM_18570</name>
</gene>
<dbReference type="InterPro" id="IPR011990">
    <property type="entry name" value="TPR-like_helical_dom_sf"/>
</dbReference>
<reference evidence="2" key="1">
    <citation type="journal article" date="2019" name="Int. J. Syst. Evol. Microbiol.">
        <title>The Global Catalogue of Microorganisms (GCM) 10K type strain sequencing project: providing services to taxonomists for standard genome sequencing and annotation.</title>
        <authorList>
            <consortium name="The Broad Institute Genomics Platform"/>
            <consortium name="The Broad Institute Genome Sequencing Center for Infectious Disease"/>
            <person name="Wu L."/>
            <person name="Ma J."/>
        </authorList>
    </citation>
    <scope>NUCLEOTIDE SEQUENCE [LARGE SCALE GENOMIC DNA]</scope>
    <source>
        <strain evidence="2">KCTC 12848</strain>
    </source>
</reference>
<dbReference type="RefSeq" id="WP_344041800.1">
    <property type="nucleotide sequence ID" value="NZ_BAAAKE010000030.1"/>
</dbReference>
<keyword evidence="2" id="KW-1185">Reference proteome</keyword>
<comment type="caution">
    <text evidence="1">The sequence shown here is derived from an EMBL/GenBank/DDBJ whole genome shotgun (WGS) entry which is preliminary data.</text>
</comment>
<dbReference type="InterPro" id="IPR019734">
    <property type="entry name" value="TPR_rpt"/>
</dbReference>
<proteinExistence type="predicted"/>
<dbReference type="EMBL" id="JBHSJB010000017">
    <property type="protein sequence ID" value="MFC5055753.1"/>
    <property type="molecule type" value="Genomic_DNA"/>
</dbReference>
<dbReference type="SUPFAM" id="SSF48452">
    <property type="entry name" value="TPR-like"/>
    <property type="match status" value="1"/>
</dbReference>
<accession>A0ABV9Y0H9</accession>
<name>A0ABV9Y0H9_9PSEU</name>
<sequence length="362" mass="38970">MLLPTRDRAGTDAALAGLVAAGSLHLGGPPKASRWRVPDALHGERDAADQEATADPEVTAAHERLIEHHLVRLTEVSETLEPGKFVFSEPPGAGWAPPGRPVARVWVEAEYLTVMACRRLAVDLGRDDVVWRIGERLWIPLRSAGLFDAVLDSRSVAADAADRAEHPYVPAAHSRMCWALTRLGRHGKAARVGALAVAFDHAWSRATAWSQLGRAYHAHGAPDLAVDCLRRAEAEDTLPAARGQGRRHIGEVRRSTGDLVGAEADFRAALELIVSDLRPRHPETARVLVLLAEVLVEQDRACEAVDELGEAVGLLDPDADALYLAEVELHLGHALLAHGDRAGHPRRAQDACACHDAIGGVD</sequence>
<evidence type="ECO:0000313" key="2">
    <source>
        <dbReference type="Proteomes" id="UP001595833"/>
    </source>
</evidence>
<dbReference type="SMART" id="SM00028">
    <property type="entry name" value="TPR"/>
    <property type="match status" value="2"/>
</dbReference>
<organism evidence="1 2">
    <name type="scientific">Saccharothrix xinjiangensis</name>
    <dbReference type="NCBI Taxonomy" id="204798"/>
    <lineage>
        <taxon>Bacteria</taxon>
        <taxon>Bacillati</taxon>
        <taxon>Actinomycetota</taxon>
        <taxon>Actinomycetes</taxon>
        <taxon>Pseudonocardiales</taxon>
        <taxon>Pseudonocardiaceae</taxon>
        <taxon>Saccharothrix</taxon>
    </lineage>
</organism>
<dbReference type="Gene3D" id="1.25.40.10">
    <property type="entry name" value="Tetratricopeptide repeat domain"/>
    <property type="match status" value="2"/>
</dbReference>
<protein>
    <submittedName>
        <fullName evidence="1">Tetratricopeptide repeat protein</fullName>
    </submittedName>
</protein>
<dbReference type="Pfam" id="PF13424">
    <property type="entry name" value="TPR_12"/>
    <property type="match status" value="1"/>
</dbReference>